<dbReference type="GO" id="GO:0008360">
    <property type="term" value="P:regulation of cell shape"/>
    <property type="evidence" value="ECO:0007669"/>
    <property type="project" value="UniProtKB-KW"/>
</dbReference>
<keyword evidence="3" id="KW-0132">Cell division</keyword>
<name>A0A7G9G357_9FIRM</name>
<dbReference type="InterPro" id="IPR013221">
    <property type="entry name" value="Mur_ligase_cen"/>
</dbReference>
<dbReference type="InterPro" id="IPR005761">
    <property type="entry name" value="UDP-N-AcMur-Glu-dNH2Pim_ligase"/>
</dbReference>
<comment type="subcellular location">
    <subcellularLocation>
        <location evidence="3">Cytoplasm</location>
    </subcellularLocation>
</comment>
<keyword evidence="7" id="KW-1185">Reference proteome</keyword>
<sequence>MKGTISDLIILLEQEGLLIEASKEAGCLSPDSLTTNSREAGPGAFFICKGFTFKKEYLEMAAEKGSVLYMAETDFGGILPHILVKDIRKASSIAARWFYENPGDEMFVTGITGTKGKTTTAYILKSILDAGAPGRTAVFSTMEVNTGKTSRLSHLTTPEPVELQSYFREAKDNGCDHVVMEVSSQAMKLSRVYGQHFPIGIFLNVDEDHIGEKEHASLEEYVSCKISFLSQCDTVIVNKETRFFDKVMAGCAGKRVLLYGHDETCDGVIRNIEVSAGGSRFELGYKGRWYAFESSLVGRFNVENLTAAILAAFVMGIGPGTIAEGIRHIHIPGRMMLMEYGGFHIVVDYAHNYLSFLNLYKAVQETFAPNHIHSVFGCAGERSPIRKRDMGILADKYADFVYLTADDPGYEDVAEICLEVQSHIKKPCRIIPDREQAVQAALDAAEPGDVVILAGKGAEVTQRVRDSYEPYISDAKAAQKWMAEKQRDRV</sequence>
<dbReference type="InterPro" id="IPR004101">
    <property type="entry name" value="Mur_ligase_C"/>
</dbReference>
<proteinExistence type="inferred from homology"/>
<dbReference type="GO" id="GO:0005524">
    <property type="term" value="F:ATP binding"/>
    <property type="evidence" value="ECO:0007669"/>
    <property type="project" value="InterPro"/>
</dbReference>
<dbReference type="KEGG" id="qdo:H9Q78_12455"/>
<dbReference type="Gene3D" id="3.90.190.20">
    <property type="entry name" value="Mur ligase, C-terminal domain"/>
    <property type="match status" value="1"/>
</dbReference>
<comment type="pathway">
    <text evidence="1 3">Cell wall biogenesis; peptidoglycan biosynthesis.</text>
</comment>
<dbReference type="InterPro" id="IPR036565">
    <property type="entry name" value="Mur-like_cat_sf"/>
</dbReference>
<dbReference type="GO" id="GO:0071555">
    <property type="term" value="P:cell wall organization"/>
    <property type="evidence" value="ECO:0007669"/>
    <property type="project" value="UniProtKB-KW"/>
</dbReference>
<feature type="domain" description="Mur ligase central" evidence="5">
    <location>
        <begin position="111"/>
        <end position="312"/>
    </location>
</feature>
<dbReference type="PANTHER" id="PTHR23135:SF4">
    <property type="entry name" value="UDP-N-ACETYLMURAMOYL-L-ALANYL-D-GLUTAMATE--2,6-DIAMINOPIMELATE LIGASE MURE HOMOLOG, CHLOROPLASTIC"/>
    <property type="match status" value="1"/>
</dbReference>
<dbReference type="EMBL" id="CP060634">
    <property type="protein sequence ID" value="QNM05239.1"/>
    <property type="molecule type" value="Genomic_DNA"/>
</dbReference>
<dbReference type="UniPathway" id="UPA00219"/>
<dbReference type="PANTHER" id="PTHR23135">
    <property type="entry name" value="MUR LIGASE FAMILY MEMBER"/>
    <property type="match status" value="1"/>
</dbReference>
<dbReference type="GO" id="GO:0005737">
    <property type="term" value="C:cytoplasm"/>
    <property type="evidence" value="ECO:0007669"/>
    <property type="project" value="UniProtKB-SubCell"/>
</dbReference>
<accession>A0A7G9G357</accession>
<dbReference type="NCBIfam" id="TIGR01085">
    <property type="entry name" value="murE"/>
    <property type="match status" value="1"/>
</dbReference>
<dbReference type="AlphaFoldDB" id="A0A7G9G357"/>
<organism evidence="6 7">
    <name type="scientific">Qiania dongpingensis</name>
    <dbReference type="NCBI Taxonomy" id="2763669"/>
    <lineage>
        <taxon>Bacteria</taxon>
        <taxon>Bacillati</taxon>
        <taxon>Bacillota</taxon>
        <taxon>Clostridia</taxon>
        <taxon>Lachnospirales</taxon>
        <taxon>Lachnospiraceae</taxon>
        <taxon>Qiania</taxon>
    </lineage>
</organism>
<dbReference type="Gene3D" id="3.40.1190.10">
    <property type="entry name" value="Mur-like, catalytic domain"/>
    <property type="match status" value="1"/>
</dbReference>
<evidence type="ECO:0000256" key="2">
    <source>
        <dbReference type="ARBA" id="ARBA00005898"/>
    </source>
</evidence>
<gene>
    <name evidence="6" type="ORF">H9Q78_12455</name>
</gene>
<dbReference type="GO" id="GO:0016881">
    <property type="term" value="F:acid-amino acid ligase activity"/>
    <property type="evidence" value="ECO:0007669"/>
    <property type="project" value="InterPro"/>
</dbReference>
<dbReference type="GO" id="GO:0009252">
    <property type="term" value="P:peptidoglycan biosynthetic process"/>
    <property type="evidence" value="ECO:0007669"/>
    <property type="project" value="UniProtKB-UniPathway"/>
</dbReference>
<evidence type="ECO:0000256" key="1">
    <source>
        <dbReference type="ARBA" id="ARBA00004752"/>
    </source>
</evidence>
<dbReference type="SUPFAM" id="SSF53244">
    <property type="entry name" value="MurD-like peptide ligases, peptide-binding domain"/>
    <property type="match status" value="1"/>
</dbReference>
<evidence type="ECO:0000256" key="3">
    <source>
        <dbReference type="RuleBase" id="RU004135"/>
    </source>
</evidence>
<protein>
    <submittedName>
        <fullName evidence="6">UDP-N-acetylmuramoyl-L-alanyl-D-glutamate--2, 6-diaminopimelate ligase</fullName>
    </submittedName>
</protein>
<keyword evidence="3" id="KW-0961">Cell wall biogenesis/degradation</keyword>
<keyword evidence="3" id="KW-0573">Peptidoglycan synthesis</keyword>
<dbReference type="SUPFAM" id="SSF53623">
    <property type="entry name" value="MurD-like peptide ligases, catalytic domain"/>
    <property type="match status" value="1"/>
</dbReference>
<dbReference type="GO" id="GO:0051301">
    <property type="term" value="P:cell division"/>
    <property type="evidence" value="ECO:0007669"/>
    <property type="project" value="UniProtKB-KW"/>
</dbReference>
<evidence type="ECO:0000313" key="6">
    <source>
        <dbReference type="EMBL" id="QNM05239.1"/>
    </source>
</evidence>
<dbReference type="Proteomes" id="UP000515823">
    <property type="component" value="Chromosome"/>
</dbReference>
<keyword evidence="6" id="KW-0436">Ligase</keyword>
<keyword evidence="3" id="KW-0133">Cell shape</keyword>
<dbReference type="InterPro" id="IPR036615">
    <property type="entry name" value="Mur_ligase_C_dom_sf"/>
</dbReference>
<dbReference type="SUPFAM" id="SSF63418">
    <property type="entry name" value="MurE/MurF N-terminal domain"/>
    <property type="match status" value="1"/>
</dbReference>
<dbReference type="Pfam" id="PF08245">
    <property type="entry name" value="Mur_ligase_M"/>
    <property type="match status" value="1"/>
</dbReference>
<evidence type="ECO:0000313" key="7">
    <source>
        <dbReference type="Proteomes" id="UP000515823"/>
    </source>
</evidence>
<dbReference type="RefSeq" id="WP_249302063.1">
    <property type="nucleotide sequence ID" value="NZ_CP060634.1"/>
</dbReference>
<keyword evidence="3" id="KW-0131">Cell cycle</keyword>
<evidence type="ECO:0000259" key="5">
    <source>
        <dbReference type="Pfam" id="PF08245"/>
    </source>
</evidence>
<evidence type="ECO:0000259" key="4">
    <source>
        <dbReference type="Pfam" id="PF02875"/>
    </source>
</evidence>
<dbReference type="InterPro" id="IPR035911">
    <property type="entry name" value="MurE/MurF_N"/>
</dbReference>
<dbReference type="Gene3D" id="3.40.1390.10">
    <property type="entry name" value="MurE/MurF, N-terminal domain"/>
    <property type="match status" value="1"/>
</dbReference>
<comment type="similarity">
    <text evidence="2">Belongs to the MurCDEF family. MurE subfamily.</text>
</comment>
<dbReference type="Pfam" id="PF02875">
    <property type="entry name" value="Mur_ligase_C"/>
    <property type="match status" value="1"/>
</dbReference>
<reference evidence="6 7" key="1">
    <citation type="submission" date="2020-08" db="EMBL/GenBank/DDBJ databases">
        <authorList>
            <person name="Liu C."/>
            <person name="Sun Q."/>
        </authorList>
    </citation>
    <scope>NUCLEOTIDE SEQUENCE [LARGE SCALE GENOMIC DNA]</scope>
    <source>
        <strain evidence="6 7">NSJ-38</strain>
    </source>
</reference>
<feature type="domain" description="Mur ligase C-terminal" evidence="4">
    <location>
        <begin position="333"/>
        <end position="457"/>
    </location>
</feature>